<evidence type="ECO:0000313" key="2">
    <source>
        <dbReference type="EMBL" id="EGT45369.1"/>
    </source>
</evidence>
<name>G0P585_CAEBE</name>
<dbReference type="FunCoup" id="G0P585">
    <property type="interactions" value="186"/>
</dbReference>
<feature type="coiled-coil region" evidence="1">
    <location>
        <begin position="131"/>
        <end position="158"/>
    </location>
</feature>
<dbReference type="HOGENOM" id="CLU_1166731_0_0_1"/>
<evidence type="ECO:0000313" key="3">
    <source>
        <dbReference type="Proteomes" id="UP000008068"/>
    </source>
</evidence>
<dbReference type="Proteomes" id="UP000008068">
    <property type="component" value="Unassembled WGS sequence"/>
</dbReference>
<reference evidence="3" key="1">
    <citation type="submission" date="2011-07" db="EMBL/GenBank/DDBJ databases">
        <authorList>
            <consortium name="Caenorhabditis brenneri Sequencing and Analysis Consortium"/>
            <person name="Wilson R.K."/>
        </authorList>
    </citation>
    <scope>NUCLEOTIDE SEQUENCE [LARGE SCALE GENOMIC DNA]</scope>
    <source>
        <strain evidence="3">PB2801</strain>
    </source>
</reference>
<sequence>MADEVDIDACEWSTAGRLDSWANHTEDDVLVVHLGHKLRFAEIFNLDLFFCYLVFFLPQFTKFTFFQLKIKLQAAQAGGPMSSNRLEDARMHNEDAIKQQPGCSGELGVEMENTTTGDPEPAAPSSDKERIRMLEEENGRLSQKLAKYQLNLENLDLTPFLHNQDRGLAGHPQVVQLTTRTNQFYNFYKNSAIPPFQELDEEEKKKWSKVFGKMRRDQKDQVARNLIQYVKKEVVELD</sequence>
<protein>
    <submittedName>
        <fullName evidence="2">Uncharacterized protein</fullName>
    </submittedName>
</protein>
<gene>
    <name evidence="2" type="ORF">CAEBREN_02934</name>
</gene>
<accession>G0P585</accession>
<evidence type="ECO:0000256" key="1">
    <source>
        <dbReference type="SAM" id="Coils"/>
    </source>
</evidence>
<dbReference type="EMBL" id="GL380077">
    <property type="protein sequence ID" value="EGT45369.1"/>
    <property type="molecule type" value="Genomic_DNA"/>
</dbReference>
<dbReference type="AlphaFoldDB" id="G0P585"/>
<keyword evidence="1" id="KW-0175">Coiled coil</keyword>
<proteinExistence type="predicted"/>
<organism evidence="3">
    <name type="scientific">Caenorhabditis brenneri</name>
    <name type="common">Nematode worm</name>
    <dbReference type="NCBI Taxonomy" id="135651"/>
    <lineage>
        <taxon>Eukaryota</taxon>
        <taxon>Metazoa</taxon>
        <taxon>Ecdysozoa</taxon>
        <taxon>Nematoda</taxon>
        <taxon>Chromadorea</taxon>
        <taxon>Rhabditida</taxon>
        <taxon>Rhabditina</taxon>
        <taxon>Rhabditomorpha</taxon>
        <taxon>Rhabditoidea</taxon>
        <taxon>Rhabditidae</taxon>
        <taxon>Peloderinae</taxon>
        <taxon>Caenorhabditis</taxon>
    </lineage>
</organism>
<keyword evidence="3" id="KW-1185">Reference proteome</keyword>
<dbReference type="InParanoid" id="G0P585"/>